<feature type="transmembrane region" description="Helical" evidence="1">
    <location>
        <begin position="113"/>
        <end position="134"/>
    </location>
</feature>
<organism evidence="2">
    <name type="scientific">Ornithodoros turicata</name>
    <dbReference type="NCBI Taxonomy" id="34597"/>
    <lineage>
        <taxon>Eukaryota</taxon>
        <taxon>Metazoa</taxon>
        <taxon>Ecdysozoa</taxon>
        <taxon>Arthropoda</taxon>
        <taxon>Chelicerata</taxon>
        <taxon>Arachnida</taxon>
        <taxon>Acari</taxon>
        <taxon>Parasitiformes</taxon>
        <taxon>Ixodida</taxon>
        <taxon>Ixodoidea</taxon>
        <taxon>Argasidae</taxon>
        <taxon>Ornithodorinae</taxon>
        <taxon>Ornithodoros</taxon>
    </lineage>
</organism>
<dbReference type="AlphaFoldDB" id="A0A3G2JZX5"/>
<accession>A0A3G2JZX5</accession>
<geneLocation type="mitochondrion" evidence="2"/>
<dbReference type="CTD" id="4541"/>
<keyword evidence="1" id="KW-1133">Transmembrane helix</keyword>
<reference evidence="2" key="1">
    <citation type="journal article" date="2019" name="Ticks Tick Borne Dis.">
        <title>Argasid and ixodid systematics: Implications for soft tick evolution and systematics, with a new argasid species list.</title>
        <authorList>
            <person name="Mans B.J."/>
            <person name="Featherston J."/>
            <person name="Kvas M."/>
            <person name="Pillay K.A."/>
            <person name="de Klerk D.G."/>
            <person name="Pienaar R."/>
            <person name="de Castro M.H."/>
            <person name="Schwan T.G."/>
            <person name="Lopez J.E."/>
            <person name="Teel P."/>
            <person name="Perez de Leon A.A."/>
            <person name="Sonenshine D.E."/>
            <person name="Egekwu N.I."/>
            <person name="Bakkes D.K."/>
            <person name="Heyne H."/>
            <person name="Kanduma E.G."/>
            <person name="Nyangiwe N."/>
            <person name="Bouattour A."/>
            <person name="Latif A.A."/>
        </authorList>
    </citation>
    <scope>NUCLEOTIDE SEQUENCE</scope>
    <source>
        <strain evidence="2">Kansas</strain>
    </source>
</reference>
<dbReference type="KEGG" id="oti:38339211"/>
<feature type="transmembrane region" description="Helical" evidence="1">
    <location>
        <begin position="43"/>
        <end position="63"/>
    </location>
</feature>
<proteinExistence type="predicted"/>
<dbReference type="EMBL" id="MF818021">
    <property type="protein sequence ID" value="AYN50595.1"/>
    <property type="molecule type" value="Genomic_DNA"/>
</dbReference>
<keyword evidence="2" id="KW-0496">Mitochondrion</keyword>
<keyword evidence="1" id="KW-0812">Transmembrane</keyword>
<gene>
    <name evidence="2" type="primary">ND6</name>
</gene>
<feature type="transmembrane region" description="Helical" evidence="1">
    <location>
        <begin position="75"/>
        <end position="92"/>
    </location>
</feature>
<feature type="transmembrane region" description="Helical" evidence="1">
    <location>
        <begin position="6"/>
        <end position="31"/>
    </location>
</feature>
<dbReference type="RefSeq" id="YP_009536330.1">
    <property type="nucleotide sequence ID" value="NC_039829.1"/>
</dbReference>
<evidence type="ECO:0000313" key="2">
    <source>
        <dbReference type="EMBL" id="AYN50595.1"/>
    </source>
</evidence>
<evidence type="ECO:0000256" key="1">
    <source>
        <dbReference type="SAM" id="Phobius"/>
    </source>
</evidence>
<protein>
    <submittedName>
        <fullName evidence="2">NADH dehydrogenase subunit 6</fullName>
    </submittedName>
</protein>
<name>A0A3G2JZX5_9ACAR</name>
<keyword evidence="1" id="KW-0472">Membrane</keyword>
<sequence length="144" mass="17052">MKFMMIMPLMFMSSTHPISMVMIMILTTIYMSIMMYKFMKFSWFILIITLLILGGLLVIFLYITSLTPNKKFTFNKKWLFISLPLLLMLKINNFPMMSMNKMQIQEILTEKPLMMLLFMMIYLLISLISIMMIIKSIMAPLKSN</sequence>
<dbReference type="GeneID" id="38339211"/>